<evidence type="ECO:0000256" key="2">
    <source>
        <dbReference type="SAM" id="Phobius"/>
    </source>
</evidence>
<proteinExistence type="predicted"/>
<protein>
    <recommendedName>
        <fullName evidence="5">Major sperm protein</fullName>
    </recommendedName>
</protein>
<keyword evidence="2" id="KW-1133">Transmembrane helix</keyword>
<evidence type="ECO:0000313" key="3">
    <source>
        <dbReference type="EMBL" id="CAJ0579347.1"/>
    </source>
</evidence>
<reference evidence="3" key="1">
    <citation type="submission" date="2023-06" db="EMBL/GenBank/DDBJ databases">
        <authorList>
            <person name="Delattre M."/>
        </authorList>
    </citation>
    <scope>NUCLEOTIDE SEQUENCE</scope>
    <source>
        <strain evidence="3">AF72</strain>
    </source>
</reference>
<keyword evidence="2" id="KW-0472">Membrane</keyword>
<feature type="compositionally biased region" description="Basic residues" evidence="1">
    <location>
        <begin position="46"/>
        <end position="62"/>
    </location>
</feature>
<comment type="caution">
    <text evidence="3">The sequence shown here is derived from an EMBL/GenBank/DDBJ whole genome shotgun (WGS) entry which is preliminary data.</text>
</comment>
<dbReference type="EMBL" id="CATQJA010002656">
    <property type="protein sequence ID" value="CAJ0579347.1"/>
    <property type="molecule type" value="Genomic_DNA"/>
</dbReference>
<dbReference type="Proteomes" id="UP001177023">
    <property type="component" value="Unassembled WGS sequence"/>
</dbReference>
<feature type="non-terminal residue" evidence="3">
    <location>
        <position position="1"/>
    </location>
</feature>
<name>A0AA36G4Z7_9BILA</name>
<sequence length="255" mass="28318">MEKSNNSTSDSMGTAGVTVSPRRRKTSRAGSSPAPRTALSATTPRKSNRSARRSRGKRGTRVHFTRLEEHPWRARVQLVLCNISDRPLRFELKANSECITASPISSGHIGPRTQARVFLTWELRAHNEDKALPDPKILLITEFPEYQQQTSLSQTTTSRRTLTQLLCLMNDGAVCWGGNPPVEQFLFDAMGLTEAPKSPMPPVAQGPTPTTRESLTKFLEQLKPEVAVALLLLTAYILFAILRQILFPSQRDRGG</sequence>
<feature type="transmembrane region" description="Helical" evidence="2">
    <location>
        <begin position="226"/>
        <end position="246"/>
    </location>
</feature>
<keyword evidence="4" id="KW-1185">Reference proteome</keyword>
<organism evidence="3 4">
    <name type="scientific">Mesorhabditis spiculigera</name>
    <dbReference type="NCBI Taxonomy" id="96644"/>
    <lineage>
        <taxon>Eukaryota</taxon>
        <taxon>Metazoa</taxon>
        <taxon>Ecdysozoa</taxon>
        <taxon>Nematoda</taxon>
        <taxon>Chromadorea</taxon>
        <taxon>Rhabditida</taxon>
        <taxon>Rhabditina</taxon>
        <taxon>Rhabditomorpha</taxon>
        <taxon>Rhabditoidea</taxon>
        <taxon>Rhabditidae</taxon>
        <taxon>Mesorhabditinae</taxon>
        <taxon>Mesorhabditis</taxon>
    </lineage>
</organism>
<accession>A0AA36G4Z7</accession>
<evidence type="ECO:0008006" key="5">
    <source>
        <dbReference type="Google" id="ProtNLM"/>
    </source>
</evidence>
<keyword evidence="2" id="KW-0812">Transmembrane</keyword>
<gene>
    <name evidence="3" type="ORF">MSPICULIGERA_LOCUS17568</name>
</gene>
<feature type="region of interest" description="Disordered" evidence="1">
    <location>
        <begin position="1"/>
        <end position="62"/>
    </location>
</feature>
<evidence type="ECO:0000313" key="4">
    <source>
        <dbReference type="Proteomes" id="UP001177023"/>
    </source>
</evidence>
<dbReference type="AlphaFoldDB" id="A0AA36G4Z7"/>
<feature type="compositionally biased region" description="Polar residues" evidence="1">
    <location>
        <begin position="1"/>
        <end position="12"/>
    </location>
</feature>
<evidence type="ECO:0000256" key="1">
    <source>
        <dbReference type="SAM" id="MobiDB-lite"/>
    </source>
</evidence>